<comment type="subcellular location">
    <subcellularLocation>
        <location evidence="1">Cell membrane</location>
        <topology evidence="1">Single-pass type III membrane protein</topology>
    </subcellularLocation>
    <subcellularLocation>
        <location evidence="2">Cytoplasmic vesicle membrane</location>
        <topology evidence="2">Single-pass type III membrane protein</topology>
    </subcellularLocation>
</comment>
<protein>
    <submittedName>
        <fullName evidence="10">Uncharacterized protein</fullName>
    </submittedName>
</protein>
<evidence type="ECO:0000256" key="8">
    <source>
        <dbReference type="ARBA" id="ARBA00023329"/>
    </source>
</evidence>
<keyword evidence="6 9" id="KW-1133">Transmembrane helix</keyword>
<reference evidence="10" key="1">
    <citation type="submission" date="2025-08" db="UniProtKB">
        <authorList>
            <consortium name="Ensembl"/>
        </authorList>
    </citation>
    <scope>IDENTIFICATION</scope>
</reference>
<keyword evidence="4" id="KW-1003">Cell membrane</keyword>
<keyword evidence="7 9" id="KW-0472">Membrane</keyword>
<dbReference type="InterPro" id="IPR043243">
    <property type="entry name" value="SMAGP"/>
</dbReference>
<feature type="transmembrane region" description="Helical" evidence="9">
    <location>
        <begin position="62"/>
        <end position="82"/>
    </location>
</feature>
<accession>A0A8C4YE45</accession>
<evidence type="ECO:0000256" key="6">
    <source>
        <dbReference type="ARBA" id="ARBA00022989"/>
    </source>
</evidence>
<dbReference type="Proteomes" id="UP000694390">
    <property type="component" value="Unassembled WGS sequence"/>
</dbReference>
<dbReference type="PANTHER" id="PTHR47394">
    <property type="entry name" value="SMALL CELL ADHESION GLYCOPROTEIN"/>
    <property type="match status" value="1"/>
</dbReference>
<keyword evidence="5 9" id="KW-0812">Transmembrane</keyword>
<evidence type="ECO:0000256" key="5">
    <source>
        <dbReference type="ARBA" id="ARBA00022692"/>
    </source>
</evidence>
<organism evidence="10 11">
    <name type="scientific">Gopherus evgoodei</name>
    <name type="common">Goodes thornscrub tortoise</name>
    <dbReference type="NCBI Taxonomy" id="1825980"/>
    <lineage>
        <taxon>Eukaryota</taxon>
        <taxon>Metazoa</taxon>
        <taxon>Chordata</taxon>
        <taxon>Craniata</taxon>
        <taxon>Vertebrata</taxon>
        <taxon>Euteleostomi</taxon>
        <taxon>Archelosauria</taxon>
        <taxon>Testudinata</taxon>
        <taxon>Testudines</taxon>
        <taxon>Cryptodira</taxon>
        <taxon>Durocryptodira</taxon>
        <taxon>Testudinoidea</taxon>
        <taxon>Testudinidae</taxon>
        <taxon>Gopherus</taxon>
    </lineage>
</organism>
<reference evidence="10" key="2">
    <citation type="submission" date="2025-09" db="UniProtKB">
        <authorList>
            <consortium name="Ensembl"/>
        </authorList>
    </citation>
    <scope>IDENTIFICATION</scope>
</reference>
<evidence type="ECO:0000313" key="11">
    <source>
        <dbReference type="Proteomes" id="UP000694390"/>
    </source>
</evidence>
<evidence type="ECO:0000256" key="4">
    <source>
        <dbReference type="ARBA" id="ARBA00022475"/>
    </source>
</evidence>
<evidence type="ECO:0000256" key="9">
    <source>
        <dbReference type="SAM" id="Phobius"/>
    </source>
</evidence>
<name>A0A8C4YE45_9SAUR</name>
<evidence type="ECO:0000256" key="1">
    <source>
        <dbReference type="ARBA" id="ARBA00004361"/>
    </source>
</evidence>
<evidence type="ECO:0000256" key="7">
    <source>
        <dbReference type="ARBA" id="ARBA00023136"/>
    </source>
</evidence>
<dbReference type="Ensembl" id="ENSGEVT00005025070.1">
    <property type="protein sequence ID" value="ENSGEVP00005023842.1"/>
    <property type="gene ID" value="ENSGEVG00005016923.1"/>
</dbReference>
<sequence>TTLPLLPGPAVWRDADRHLVGFSICIFRTQNAFKNLSQVTWPRSHMKSRTEQGMESRLRVRVITVVFITLLAVLVVIIIYLYKNKGSYHTYEQPEADVSVQMENLPSKGEKEEYFI</sequence>
<evidence type="ECO:0000313" key="10">
    <source>
        <dbReference type="Ensembl" id="ENSGEVP00005023842.1"/>
    </source>
</evidence>
<comment type="similarity">
    <text evidence="3">Belongs to the SMAGP family.</text>
</comment>
<dbReference type="GeneTree" id="ENSGT00950000185411"/>
<evidence type="ECO:0000256" key="3">
    <source>
        <dbReference type="ARBA" id="ARBA00010017"/>
    </source>
</evidence>
<dbReference type="AlphaFoldDB" id="A0A8C4YE45"/>
<keyword evidence="8" id="KW-0968">Cytoplasmic vesicle</keyword>
<dbReference type="OrthoDB" id="9045634at2759"/>
<evidence type="ECO:0000256" key="2">
    <source>
        <dbReference type="ARBA" id="ARBA00004497"/>
    </source>
</evidence>
<proteinExistence type="inferred from homology"/>
<dbReference type="PANTHER" id="PTHR47394:SF1">
    <property type="entry name" value="SMALL CELL ADHESION GLYCOPROTEIN"/>
    <property type="match status" value="1"/>
</dbReference>
<dbReference type="GO" id="GO:0005886">
    <property type="term" value="C:plasma membrane"/>
    <property type="evidence" value="ECO:0007669"/>
    <property type="project" value="UniProtKB-SubCell"/>
</dbReference>
<dbReference type="GO" id="GO:0030659">
    <property type="term" value="C:cytoplasmic vesicle membrane"/>
    <property type="evidence" value="ECO:0007669"/>
    <property type="project" value="UniProtKB-SubCell"/>
</dbReference>
<keyword evidence="11" id="KW-1185">Reference proteome</keyword>